<reference evidence="3" key="1">
    <citation type="submission" date="2022-11" db="UniProtKB">
        <authorList>
            <consortium name="WormBaseParasite"/>
        </authorList>
    </citation>
    <scope>IDENTIFICATION</scope>
</reference>
<feature type="region of interest" description="Disordered" evidence="1">
    <location>
        <begin position="1"/>
        <end position="97"/>
    </location>
</feature>
<sequence>MSQQQNLQNCQLLRQQQQQQQHFPSGAHSYSNLSSFGANSNMSDQRPSHILGTHHRQPVQQQFGHDQQSQSEENAEEEDEPEQKHQQQHLAKGPKMQAAAVHQLMCCPAAAAMSFLPAALQTSATIASGHACG</sequence>
<protein>
    <submittedName>
        <fullName evidence="3">Uncharacterized protein</fullName>
    </submittedName>
</protein>
<evidence type="ECO:0000313" key="3">
    <source>
        <dbReference type="WBParaSite" id="Gr19_v10_g981.t1"/>
    </source>
</evidence>
<organism evidence="2 3">
    <name type="scientific">Globodera rostochiensis</name>
    <name type="common">Golden nematode worm</name>
    <name type="synonym">Heterodera rostochiensis</name>
    <dbReference type="NCBI Taxonomy" id="31243"/>
    <lineage>
        <taxon>Eukaryota</taxon>
        <taxon>Metazoa</taxon>
        <taxon>Ecdysozoa</taxon>
        <taxon>Nematoda</taxon>
        <taxon>Chromadorea</taxon>
        <taxon>Rhabditida</taxon>
        <taxon>Tylenchina</taxon>
        <taxon>Tylenchomorpha</taxon>
        <taxon>Tylenchoidea</taxon>
        <taxon>Heteroderidae</taxon>
        <taxon>Heteroderinae</taxon>
        <taxon>Globodera</taxon>
    </lineage>
</organism>
<evidence type="ECO:0000313" key="2">
    <source>
        <dbReference type="Proteomes" id="UP000887572"/>
    </source>
</evidence>
<proteinExistence type="predicted"/>
<evidence type="ECO:0000256" key="1">
    <source>
        <dbReference type="SAM" id="MobiDB-lite"/>
    </source>
</evidence>
<name>A0A914IGY7_GLORO</name>
<accession>A0A914IGY7</accession>
<keyword evidence="2" id="KW-1185">Reference proteome</keyword>
<feature type="compositionally biased region" description="Low complexity" evidence="1">
    <location>
        <begin position="60"/>
        <end position="72"/>
    </location>
</feature>
<dbReference type="WBParaSite" id="Gr19_v10_g981.t1">
    <property type="protein sequence ID" value="Gr19_v10_g981.t1"/>
    <property type="gene ID" value="Gr19_v10_g981"/>
</dbReference>
<dbReference type="AlphaFoldDB" id="A0A914IGY7"/>
<dbReference type="Proteomes" id="UP000887572">
    <property type="component" value="Unplaced"/>
</dbReference>
<feature type="compositionally biased region" description="Polar residues" evidence="1">
    <location>
        <begin position="28"/>
        <end position="45"/>
    </location>
</feature>
<feature type="compositionally biased region" description="Low complexity" evidence="1">
    <location>
        <begin position="1"/>
        <end position="21"/>
    </location>
</feature>